<sequence>MPLDYHLDYRVAYSDDAEFKNLYKWCIQEWDGEKKIGRDLIPWDWTLNFTATTVEYRHQYARGERYQSAGPNGDDRANDEDKPAPFTEREHIRVELRPGWHDDDPRWRTTYSMMGTNREIKTITLFLYPPDKEGALENAVAAAGLSYTTEVDFRNETAADYLEFYATFSRERFNELKARIKANDFDIATMTVNRVDGFYSDWSPSISTSDIKVLSKPKDHKLELPEDLAVHVPAIGKLDTLDLSLLTRRKMTAPIYSPEEAEENDVSCLEAIDPVEYDRNQRATLLTQVAALDGKFKRAQTALWVIAALLLFALFK</sequence>
<gene>
    <name evidence="2" type="ORF">MBESOW_P0984</name>
</gene>
<name>A0A401IZA8_SPHXE</name>
<dbReference type="RefSeq" id="WP_130752125.1">
    <property type="nucleotide sequence ID" value="NZ_BBQY01000001.1"/>
</dbReference>
<comment type="caution">
    <text evidence="2">The sequence shown here is derived from an EMBL/GenBank/DDBJ whole genome shotgun (WGS) entry which is preliminary data.</text>
</comment>
<keyword evidence="3" id="KW-1185">Reference proteome</keyword>
<dbReference type="Proteomes" id="UP000290975">
    <property type="component" value="Unassembled WGS sequence"/>
</dbReference>
<dbReference type="EMBL" id="BBQY01000001">
    <property type="protein sequence ID" value="GBH29730.1"/>
    <property type="molecule type" value="Genomic_DNA"/>
</dbReference>
<evidence type="ECO:0000313" key="2">
    <source>
        <dbReference type="EMBL" id="GBH29730.1"/>
    </source>
</evidence>
<proteinExistence type="predicted"/>
<evidence type="ECO:0000256" key="1">
    <source>
        <dbReference type="SAM" id="MobiDB-lite"/>
    </source>
</evidence>
<reference evidence="2 3" key="1">
    <citation type="submission" date="2014-12" db="EMBL/GenBank/DDBJ databases">
        <title>Whole genome sequencing of Sphingobium xenophagum OW59.</title>
        <authorList>
            <person name="Ohta Y."/>
            <person name="Nishi S."/>
            <person name="Hatada Y."/>
        </authorList>
    </citation>
    <scope>NUCLEOTIDE SEQUENCE [LARGE SCALE GENOMIC DNA]</scope>
    <source>
        <strain evidence="2 3">OW59</strain>
    </source>
</reference>
<protein>
    <submittedName>
        <fullName evidence="2">Uncharacterized protein</fullName>
    </submittedName>
</protein>
<feature type="compositionally biased region" description="Basic and acidic residues" evidence="1">
    <location>
        <begin position="73"/>
        <end position="87"/>
    </location>
</feature>
<accession>A0A401IZA8</accession>
<organism evidence="2 3">
    <name type="scientific">Sphingobium xenophagum</name>
    <dbReference type="NCBI Taxonomy" id="121428"/>
    <lineage>
        <taxon>Bacteria</taxon>
        <taxon>Pseudomonadati</taxon>
        <taxon>Pseudomonadota</taxon>
        <taxon>Alphaproteobacteria</taxon>
        <taxon>Sphingomonadales</taxon>
        <taxon>Sphingomonadaceae</taxon>
        <taxon>Sphingobium</taxon>
    </lineage>
</organism>
<dbReference type="AlphaFoldDB" id="A0A401IZA8"/>
<evidence type="ECO:0000313" key="3">
    <source>
        <dbReference type="Proteomes" id="UP000290975"/>
    </source>
</evidence>
<feature type="region of interest" description="Disordered" evidence="1">
    <location>
        <begin position="65"/>
        <end position="87"/>
    </location>
</feature>